<dbReference type="Gene3D" id="3.90.180.10">
    <property type="entry name" value="Medium-chain alcohol dehydrogenases, catalytic domain"/>
    <property type="match status" value="1"/>
</dbReference>
<protein>
    <submittedName>
        <fullName evidence="6">Alcohol dehydrogenase catalytic domain-containing protein</fullName>
    </submittedName>
</protein>
<evidence type="ECO:0000256" key="1">
    <source>
        <dbReference type="ARBA" id="ARBA00001947"/>
    </source>
</evidence>
<dbReference type="SUPFAM" id="SSF51735">
    <property type="entry name" value="NAD(P)-binding Rossmann-fold domains"/>
    <property type="match status" value="1"/>
</dbReference>
<feature type="domain" description="Alcohol dehydrogenase-like C-terminal" evidence="4">
    <location>
        <begin position="213"/>
        <end position="331"/>
    </location>
</feature>
<organism evidence="6 7">
    <name type="scientific">Phycicoccus endophyticus</name>
    <dbReference type="NCBI Taxonomy" id="1690220"/>
    <lineage>
        <taxon>Bacteria</taxon>
        <taxon>Bacillati</taxon>
        <taxon>Actinomycetota</taxon>
        <taxon>Actinomycetes</taxon>
        <taxon>Micrococcales</taxon>
        <taxon>Intrasporangiaceae</taxon>
        <taxon>Phycicoccus</taxon>
    </lineage>
</organism>
<keyword evidence="2" id="KW-0479">Metal-binding</keyword>
<evidence type="ECO:0000256" key="3">
    <source>
        <dbReference type="ARBA" id="ARBA00022833"/>
    </source>
</evidence>
<dbReference type="Pfam" id="PF00107">
    <property type="entry name" value="ADH_zinc_N"/>
    <property type="match status" value="1"/>
</dbReference>
<dbReference type="GO" id="GO:0046872">
    <property type="term" value="F:metal ion binding"/>
    <property type="evidence" value="ECO:0007669"/>
    <property type="project" value="UniProtKB-KW"/>
</dbReference>
<evidence type="ECO:0000313" key="6">
    <source>
        <dbReference type="EMBL" id="QNN48839.1"/>
    </source>
</evidence>
<dbReference type="RefSeq" id="WP_166102667.1">
    <property type="nucleotide sequence ID" value="NZ_BMMY01000008.1"/>
</dbReference>
<evidence type="ECO:0000313" key="7">
    <source>
        <dbReference type="Proteomes" id="UP000515976"/>
    </source>
</evidence>
<reference evidence="6 7" key="1">
    <citation type="submission" date="2020-08" db="EMBL/GenBank/DDBJ databases">
        <title>Genome sequence of Phycicoccus endophyticus JCM 31784T.</title>
        <authorList>
            <person name="Hyun D.-W."/>
            <person name="Bae J.-W."/>
        </authorList>
    </citation>
    <scope>NUCLEOTIDE SEQUENCE [LARGE SCALE GENOMIC DNA]</scope>
    <source>
        <strain evidence="6 7">JCM 31784</strain>
    </source>
</reference>
<dbReference type="EMBL" id="CP060712">
    <property type="protein sequence ID" value="QNN48839.1"/>
    <property type="molecule type" value="Genomic_DNA"/>
</dbReference>
<keyword evidence="3" id="KW-0862">Zinc</keyword>
<gene>
    <name evidence="6" type="ORF">H9L10_11160</name>
</gene>
<comment type="cofactor">
    <cofactor evidence="1">
        <name>Zn(2+)</name>
        <dbReference type="ChEBI" id="CHEBI:29105"/>
    </cofactor>
</comment>
<dbReference type="Pfam" id="PF08240">
    <property type="entry name" value="ADH_N"/>
    <property type="match status" value="1"/>
</dbReference>
<dbReference type="SUPFAM" id="SSF50129">
    <property type="entry name" value="GroES-like"/>
    <property type="match status" value="1"/>
</dbReference>
<dbReference type="PANTHER" id="PTHR42813">
    <property type="entry name" value="ZINC-TYPE ALCOHOL DEHYDROGENASE-LIKE"/>
    <property type="match status" value="1"/>
</dbReference>
<proteinExistence type="predicted"/>
<accession>A0A7G9QZR4</accession>
<dbReference type="InterPro" id="IPR013154">
    <property type="entry name" value="ADH-like_N"/>
</dbReference>
<dbReference type="InterPro" id="IPR013149">
    <property type="entry name" value="ADH-like_C"/>
</dbReference>
<feature type="domain" description="Alcohol dehydrogenase-like N-terminal" evidence="5">
    <location>
        <begin position="71"/>
        <end position="168"/>
    </location>
</feature>
<dbReference type="PANTHER" id="PTHR42813:SF7">
    <property type="entry name" value="ALCOHOL DEHYDROGENASE (ZN-DEPENDENT)-RELATED"/>
    <property type="match status" value="1"/>
</dbReference>
<sequence length="373" mass="38744">MRELNLFGAGDLRWVERPEPGVGSPRGAVVRPFVVSRCDGDTLPIHRRVSRVMQAGLLDPAVGHICGPVPFAGPFAIGHECIAEVVEVGTEVRQVRVGDRVVVPWAVSCGECASCVRGLTSKCVTARTTPEGVRTLAAYGFGPSSGPFGGMVSDLLAVPFAEAMLVPVPPGVDPVRVAAASDNLSDGWRAVAPLLAERPHSRVLVLGGGGKSIGLYAAGIAAALGAAQVDYADWSAGRLQIAQALGAAPLERDRRSAAGLGEYDVVVEASSSTSGVRAAIRSTAPGGTCTAVGYYVGRNTGIPLFHMYATDITLRLGVSHPRGVLPELLEWVGTSGFAAERVTTEVADFDDAATAYAHCTTKLVLQREPLGVA</sequence>
<keyword evidence="7" id="KW-1185">Reference proteome</keyword>
<dbReference type="AlphaFoldDB" id="A0A7G9QZR4"/>
<dbReference type="KEGG" id="pei:H9L10_11160"/>
<dbReference type="InterPro" id="IPR036291">
    <property type="entry name" value="NAD(P)-bd_dom_sf"/>
</dbReference>
<name>A0A7G9QZR4_9MICO</name>
<evidence type="ECO:0000259" key="5">
    <source>
        <dbReference type="Pfam" id="PF08240"/>
    </source>
</evidence>
<evidence type="ECO:0000256" key="2">
    <source>
        <dbReference type="ARBA" id="ARBA00022723"/>
    </source>
</evidence>
<dbReference type="Gene3D" id="3.40.50.720">
    <property type="entry name" value="NAD(P)-binding Rossmann-like Domain"/>
    <property type="match status" value="1"/>
</dbReference>
<dbReference type="Proteomes" id="UP000515976">
    <property type="component" value="Chromosome"/>
</dbReference>
<dbReference type="InterPro" id="IPR011032">
    <property type="entry name" value="GroES-like_sf"/>
</dbReference>
<evidence type="ECO:0000259" key="4">
    <source>
        <dbReference type="Pfam" id="PF00107"/>
    </source>
</evidence>